<reference evidence="5 6" key="1">
    <citation type="submission" date="2021-05" db="EMBL/GenBank/DDBJ databases">
        <title>A Polyphasic approach of four new species of the genus Ohtaekwangia: Ohtaekwangia histidinii sp. nov., Ohtaekwangia cretensis sp. nov., Ohtaekwangia indiensis sp. nov., Ohtaekwangia reichenbachii sp. nov. from diverse environment.</title>
        <authorList>
            <person name="Octaviana S."/>
        </authorList>
    </citation>
    <scope>NUCLEOTIDE SEQUENCE [LARGE SCALE GENOMIC DNA]</scope>
    <source>
        <strain evidence="5 6">PWU4</strain>
    </source>
</reference>
<evidence type="ECO:0000259" key="4">
    <source>
        <dbReference type="PROSITE" id="PS52004"/>
    </source>
</evidence>
<dbReference type="GO" id="GO:0004315">
    <property type="term" value="F:3-oxoacyl-[acyl-carrier-protein] synthase activity"/>
    <property type="evidence" value="ECO:0007669"/>
    <property type="project" value="TreeGrafter"/>
</dbReference>
<name>A0AAP2DNN9_9BACT</name>
<dbReference type="EMBL" id="JAHESF010000028">
    <property type="protein sequence ID" value="MBT1699721.1"/>
    <property type="molecule type" value="Genomic_DNA"/>
</dbReference>
<keyword evidence="6" id="KW-1185">Reference proteome</keyword>
<dbReference type="AlphaFoldDB" id="A0AAP2DNN9"/>
<evidence type="ECO:0000256" key="2">
    <source>
        <dbReference type="ARBA" id="ARBA00022679"/>
    </source>
</evidence>
<dbReference type="InterPro" id="IPR016039">
    <property type="entry name" value="Thiolase-like"/>
</dbReference>
<dbReference type="InterPro" id="IPR020841">
    <property type="entry name" value="PKS_Beta-ketoAc_synthase_dom"/>
</dbReference>
<dbReference type="PANTHER" id="PTHR11712:SF320">
    <property type="entry name" value="BETA-KETOACYL SYNTHASE"/>
    <property type="match status" value="1"/>
</dbReference>
<dbReference type="InterPro" id="IPR014031">
    <property type="entry name" value="Ketoacyl_synth_C"/>
</dbReference>
<evidence type="ECO:0000256" key="1">
    <source>
        <dbReference type="ARBA" id="ARBA00008467"/>
    </source>
</evidence>
<dbReference type="Pfam" id="PF00109">
    <property type="entry name" value="ketoacyl-synt"/>
    <property type="match status" value="1"/>
</dbReference>
<dbReference type="GO" id="GO:0005829">
    <property type="term" value="C:cytosol"/>
    <property type="evidence" value="ECO:0007669"/>
    <property type="project" value="TreeGrafter"/>
</dbReference>
<gene>
    <name evidence="5" type="ORF">KK083_22735</name>
</gene>
<dbReference type="Gene3D" id="3.40.47.10">
    <property type="match status" value="1"/>
</dbReference>
<feature type="domain" description="Ketosynthase family 3 (KS3)" evidence="4">
    <location>
        <begin position="1"/>
        <end position="368"/>
    </location>
</feature>
<dbReference type="Pfam" id="PF02801">
    <property type="entry name" value="Ketoacyl-synt_C"/>
    <property type="match status" value="1"/>
</dbReference>
<dbReference type="InterPro" id="IPR014030">
    <property type="entry name" value="Ketoacyl_synth_N"/>
</dbReference>
<organism evidence="5 6">
    <name type="scientific">Chryseosolibacter histidini</name>
    <dbReference type="NCBI Taxonomy" id="2782349"/>
    <lineage>
        <taxon>Bacteria</taxon>
        <taxon>Pseudomonadati</taxon>
        <taxon>Bacteroidota</taxon>
        <taxon>Cytophagia</taxon>
        <taxon>Cytophagales</taxon>
        <taxon>Chryseotaleaceae</taxon>
        <taxon>Chryseosolibacter</taxon>
    </lineage>
</organism>
<comment type="caution">
    <text evidence="5">The sequence shown here is derived from an EMBL/GenBank/DDBJ whole genome shotgun (WGS) entry which is preliminary data.</text>
</comment>
<sequence>MKQVWVAADTIVSPLGKSSEENFALLKKGLSGVALLDDPSFTAVPVQAGKINSIGATPELTRFEAMSLEAIRQITTRFSLPADRTLFILSTTKGNISVVDEGQPDHSRLSLHATADFLARQARLADHLVISNACISGVMSLIVAKRFLQAGKYDHALVLGADTLSRFVISGFQSLQALSAERCRPFDAARKGINLGEAAAAMLLTVKPEVLGTKPTIRILGAGLSNDANHISGPSRTGEELGYAIRQALKQSAVSAADVDFISAHGTATLYNDEMEAKAFDLAGLSNIPLNSLKAYYGHTLGAAGIVETVVGMHSLEHGVAIPTLGFSTPGVSKPVNVISEISTRRLNTFLKTASGFGGCNAAMVLQKVN</sequence>
<comment type="similarity">
    <text evidence="1 3">Belongs to the thiolase-like superfamily. Beta-ketoacyl-ACP synthases family.</text>
</comment>
<accession>A0AAP2DNN9</accession>
<dbReference type="SUPFAM" id="SSF53901">
    <property type="entry name" value="Thiolase-like"/>
    <property type="match status" value="1"/>
</dbReference>
<keyword evidence="2 3" id="KW-0808">Transferase</keyword>
<dbReference type="PROSITE" id="PS52004">
    <property type="entry name" value="KS3_2"/>
    <property type="match status" value="1"/>
</dbReference>
<dbReference type="PANTHER" id="PTHR11712">
    <property type="entry name" value="POLYKETIDE SYNTHASE-RELATED"/>
    <property type="match status" value="1"/>
</dbReference>
<proteinExistence type="inferred from homology"/>
<dbReference type="Proteomes" id="UP001319200">
    <property type="component" value="Unassembled WGS sequence"/>
</dbReference>
<dbReference type="SMART" id="SM00825">
    <property type="entry name" value="PKS_KS"/>
    <property type="match status" value="1"/>
</dbReference>
<evidence type="ECO:0000313" key="6">
    <source>
        <dbReference type="Proteomes" id="UP001319200"/>
    </source>
</evidence>
<dbReference type="GO" id="GO:0006633">
    <property type="term" value="P:fatty acid biosynthetic process"/>
    <property type="evidence" value="ECO:0007669"/>
    <property type="project" value="TreeGrafter"/>
</dbReference>
<dbReference type="InterPro" id="IPR000794">
    <property type="entry name" value="Beta-ketoacyl_synthase"/>
</dbReference>
<protein>
    <submittedName>
        <fullName evidence="5">Beta-ketoacyl synthase</fullName>
    </submittedName>
</protein>
<evidence type="ECO:0000256" key="3">
    <source>
        <dbReference type="RuleBase" id="RU003694"/>
    </source>
</evidence>
<evidence type="ECO:0000313" key="5">
    <source>
        <dbReference type="EMBL" id="MBT1699721.1"/>
    </source>
</evidence>
<dbReference type="RefSeq" id="WP_254167857.1">
    <property type="nucleotide sequence ID" value="NZ_JAHESF010000028.1"/>
</dbReference>